<dbReference type="AlphaFoldDB" id="A0A1G9WHS3"/>
<feature type="transmembrane region" description="Helical" evidence="1">
    <location>
        <begin position="16"/>
        <end position="48"/>
    </location>
</feature>
<evidence type="ECO:0008006" key="4">
    <source>
        <dbReference type="Google" id="ProtNLM"/>
    </source>
</evidence>
<name>A0A1G9WHS3_9EURY</name>
<gene>
    <name evidence="2" type="ORF">SAMN04487949_2765</name>
</gene>
<dbReference type="Proteomes" id="UP000199451">
    <property type="component" value="Unassembled WGS sequence"/>
</dbReference>
<accession>A0A1G9WHS3</accession>
<protein>
    <recommendedName>
        <fullName evidence="4">PH domain-containing protein</fullName>
    </recommendedName>
</protein>
<keyword evidence="1" id="KW-0812">Transmembrane</keyword>
<proteinExistence type="predicted"/>
<evidence type="ECO:0000256" key="1">
    <source>
        <dbReference type="SAM" id="Phobius"/>
    </source>
</evidence>
<keyword evidence="1" id="KW-1133">Transmembrane helix</keyword>
<organism evidence="2 3">
    <name type="scientific">Halogranum gelatinilyticum</name>
    <dbReference type="NCBI Taxonomy" id="660521"/>
    <lineage>
        <taxon>Archaea</taxon>
        <taxon>Methanobacteriati</taxon>
        <taxon>Methanobacteriota</taxon>
        <taxon>Stenosarchaea group</taxon>
        <taxon>Halobacteria</taxon>
        <taxon>Halobacteriales</taxon>
        <taxon>Haloferacaceae</taxon>
    </lineage>
</organism>
<sequence length="149" mass="16945">MANPTFREVQRFRQPWLWAFLILVLLPTAIVGGPFGALVGGAVALFVWSLRLTTEVREDALYVRFFPFHVSEKRIPWSDVAAAEAVRYRPLRDYGGWGIRFAKGRLAYNVRGSEGVRLTRPGERELLVGSQEPYELARAIRDAMRNTGH</sequence>
<dbReference type="RefSeq" id="WP_089698307.1">
    <property type="nucleotide sequence ID" value="NZ_FNHL01000003.1"/>
</dbReference>
<keyword evidence="3" id="KW-1185">Reference proteome</keyword>
<dbReference type="OrthoDB" id="132173at2157"/>
<dbReference type="STRING" id="660521.SAMN04487949_2765"/>
<reference evidence="3" key="1">
    <citation type="submission" date="2016-10" db="EMBL/GenBank/DDBJ databases">
        <authorList>
            <person name="Varghese N."/>
            <person name="Submissions S."/>
        </authorList>
    </citation>
    <scope>NUCLEOTIDE SEQUENCE [LARGE SCALE GENOMIC DNA]</scope>
    <source>
        <strain evidence="3">CGMCC 1.10119</strain>
    </source>
</reference>
<evidence type="ECO:0000313" key="2">
    <source>
        <dbReference type="EMBL" id="SDM84040.1"/>
    </source>
</evidence>
<evidence type="ECO:0000313" key="3">
    <source>
        <dbReference type="Proteomes" id="UP000199451"/>
    </source>
</evidence>
<dbReference type="EMBL" id="FNHL01000003">
    <property type="protein sequence ID" value="SDM84040.1"/>
    <property type="molecule type" value="Genomic_DNA"/>
</dbReference>
<keyword evidence="1" id="KW-0472">Membrane</keyword>